<feature type="region of interest" description="Disordered" evidence="9">
    <location>
        <begin position="1"/>
        <end position="23"/>
    </location>
</feature>
<feature type="domain" description="Major facilitator superfamily (MFS) profile" evidence="11">
    <location>
        <begin position="30"/>
        <end position="459"/>
    </location>
</feature>
<keyword evidence="4 12" id="KW-0762">Sugar transport</keyword>
<evidence type="ECO:0000259" key="11">
    <source>
        <dbReference type="PROSITE" id="PS50850"/>
    </source>
</evidence>
<feature type="compositionally biased region" description="Polar residues" evidence="9">
    <location>
        <begin position="1"/>
        <end position="10"/>
    </location>
</feature>
<evidence type="ECO:0000256" key="4">
    <source>
        <dbReference type="ARBA" id="ARBA00022597"/>
    </source>
</evidence>
<proteinExistence type="predicted"/>
<dbReference type="GO" id="GO:0022857">
    <property type="term" value="F:transmembrane transporter activity"/>
    <property type="evidence" value="ECO:0007669"/>
    <property type="project" value="InterPro"/>
</dbReference>
<feature type="transmembrane region" description="Helical" evidence="10">
    <location>
        <begin position="185"/>
        <end position="206"/>
    </location>
</feature>
<keyword evidence="8" id="KW-0325">Glycoprotein</keyword>
<feature type="transmembrane region" description="Helical" evidence="10">
    <location>
        <begin position="102"/>
        <end position="121"/>
    </location>
</feature>
<feature type="transmembrane region" description="Helical" evidence="10">
    <location>
        <begin position="433"/>
        <end position="455"/>
    </location>
</feature>
<dbReference type="Gene3D" id="1.20.1250.20">
    <property type="entry name" value="MFS general substrate transporter like domains"/>
    <property type="match status" value="1"/>
</dbReference>
<dbReference type="InterPro" id="IPR005829">
    <property type="entry name" value="Sugar_transporter_CS"/>
</dbReference>
<feature type="transmembrane region" description="Helical" evidence="10">
    <location>
        <begin position="127"/>
        <end position="149"/>
    </location>
</feature>
<feature type="transmembrane region" description="Helical" evidence="10">
    <location>
        <begin position="309"/>
        <end position="326"/>
    </location>
</feature>
<dbReference type="InterPro" id="IPR005828">
    <property type="entry name" value="MFS_sugar_transport-like"/>
</dbReference>
<evidence type="ECO:0000256" key="8">
    <source>
        <dbReference type="ARBA" id="ARBA00023180"/>
    </source>
</evidence>
<evidence type="ECO:0000256" key="1">
    <source>
        <dbReference type="ARBA" id="ARBA00004651"/>
    </source>
</evidence>
<dbReference type="Proteomes" id="UP001458880">
    <property type="component" value="Unassembled WGS sequence"/>
</dbReference>
<feature type="transmembrane region" description="Helical" evidence="10">
    <location>
        <begin position="335"/>
        <end position="355"/>
    </location>
</feature>
<accession>A0AAW1LSG7</accession>
<dbReference type="InterPro" id="IPR020846">
    <property type="entry name" value="MFS_dom"/>
</dbReference>
<dbReference type="PROSITE" id="PS50850">
    <property type="entry name" value="MFS"/>
    <property type="match status" value="1"/>
</dbReference>
<evidence type="ECO:0000256" key="6">
    <source>
        <dbReference type="ARBA" id="ARBA00022989"/>
    </source>
</evidence>
<dbReference type="EMBL" id="JASPKY010000108">
    <property type="protein sequence ID" value="KAK9736862.1"/>
    <property type="molecule type" value="Genomic_DNA"/>
</dbReference>
<evidence type="ECO:0000313" key="13">
    <source>
        <dbReference type="Proteomes" id="UP001458880"/>
    </source>
</evidence>
<name>A0AAW1LSG7_POPJA</name>
<dbReference type="GO" id="GO:0005886">
    <property type="term" value="C:plasma membrane"/>
    <property type="evidence" value="ECO:0007669"/>
    <property type="project" value="UniProtKB-SubCell"/>
</dbReference>
<evidence type="ECO:0000313" key="12">
    <source>
        <dbReference type="EMBL" id="KAK9736862.1"/>
    </source>
</evidence>
<comment type="caution">
    <text evidence="12">The sequence shown here is derived from an EMBL/GenBank/DDBJ whole genome shotgun (WGS) entry which is preliminary data.</text>
</comment>
<dbReference type="PANTHER" id="PTHR48021">
    <property type="match status" value="1"/>
</dbReference>
<feature type="transmembrane region" description="Helical" evidence="10">
    <location>
        <begin position="161"/>
        <end position="179"/>
    </location>
</feature>
<dbReference type="Pfam" id="PF00083">
    <property type="entry name" value="Sugar_tr"/>
    <property type="match status" value="1"/>
</dbReference>
<dbReference type="InterPro" id="IPR036259">
    <property type="entry name" value="MFS_trans_sf"/>
</dbReference>
<organism evidence="12 13">
    <name type="scientific">Popillia japonica</name>
    <name type="common">Japanese beetle</name>
    <dbReference type="NCBI Taxonomy" id="7064"/>
    <lineage>
        <taxon>Eukaryota</taxon>
        <taxon>Metazoa</taxon>
        <taxon>Ecdysozoa</taxon>
        <taxon>Arthropoda</taxon>
        <taxon>Hexapoda</taxon>
        <taxon>Insecta</taxon>
        <taxon>Pterygota</taxon>
        <taxon>Neoptera</taxon>
        <taxon>Endopterygota</taxon>
        <taxon>Coleoptera</taxon>
        <taxon>Polyphaga</taxon>
        <taxon>Scarabaeiformia</taxon>
        <taxon>Scarabaeidae</taxon>
        <taxon>Rutelinae</taxon>
        <taxon>Popillia</taxon>
    </lineage>
</organism>
<dbReference type="InterPro" id="IPR003663">
    <property type="entry name" value="Sugar/inositol_transpt"/>
</dbReference>
<dbReference type="PROSITE" id="PS00216">
    <property type="entry name" value="SUGAR_TRANSPORT_1"/>
    <property type="match status" value="1"/>
</dbReference>
<keyword evidence="3" id="KW-1003">Cell membrane</keyword>
<keyword evidence="7 10" id="KW-0472">Membrane</keyword>
<keyword evidence="5 10" id="KW-0812">Transmembrane</keyword>
<dbReference type="InterPro" id="IPR050549">
    <property type="entry name" value="MFS_Trehalose_Transporter"/>
</dbReference>
<comment type="subcellular location">
    <subcellularLocation>
        <location evidence="1">Cell membrane</location>
        <topology evidence="1">Multi-pass membrane protein</topology>
    </subcellularLocation>
</comment>
<dbReference type="FunFam" id="1.20.1250.20:FF:000218">
    <property type="entry name" value="facilitated trehalose transporter Tret1"/>
    <property type="match status" value="1"/>
</dbReference>
<sequence length="477" mass="53614">MGEITLTTISRNEKDEKTSHPAVQQGSEWPQIFAVFVAALTSLNNSILYNWTSPAIPILISSDEYEDISIDAASYLTVIPPVVSILSAPMQGFLLDRFGRKITLHVSGIFHVAAWICIIFSKSLYVLYFSRVLFGLANSAMFTILPIYISEVTTPKVRGRWGNLMAFFMYFGQFITNAIGYFFSIKIAACIFISTPIMFMILFALCPETPYFYLSKNKPELAENSLKKLRRLEDVSKEFSQLNDDLKRQLSETGTFKDCIMIPSNRKAILIVGMARALQQYTGISSFAAYNQYIFQEAGTSLDKGYSSMIYALSLTVSSFVALMVIDKLGRKRPMVFSCFCCFLVLGAEATYFYLKDYNIVDVSSISWLPVVGMVSYVVVFSFGLSLIPILLLGELFSTSIRSKAGTIITILSSTYMTSMNKIFQVLMTNYGLMAPFILFTVCAFMGIFLSYFFVPETKGKTLEEIQQMLKKNDKPT</sequence>
<evidence type="ECO:0000256" key="10">
    <source>
        <dbReference type="SAM" id="Phobius"/>
    </source>
</evidence>
<gene>
    <name evidence="12" type="ORF">QE152_g11199</name>
</gene>
<reference evidence="12 13" key="1">
    <citation type="journal article" date="2024" name="BMC Genomics">
        <title>De novo assembly and annotation of Popillia japonica's genome with initial clues to its potential as an invasive pest.</title>
        <authorList>
            <person name="Cucini C."/>
            <person name="Boschi S."/>
            <person name="Funari R."/>
            <person name="Cardaioli E."/>
            <person name="Iannotti N."/>
            <person name="Marturano G."/>
            <person name="Paoli F."/>
            <person name="Bruttini M."/>
            <person name="Carapelli A."/>
            <person name="Frati F."/>
            <person name="Nardi F."/>
        </authorList>
    </citation>
    <scope>NUCLEOTIDE SEQUENCE [LARGE SCALE GENOMIC DNA]</scope>
    <source>
        <strain evidence="12">DMR45628</strain>
    </source>
</reference>
<feature type="transmembrane region" description="Helical" evidence="10">
    <location>
        <begin position="367"/>
        <end position="393"/>
    </location>
</feature>
<dbReference type="AlphaFoldDB" id="A0AAW1LSG7"/>
<dbReference type="PRINTS" id="PR00171">
    <property type="entry name" value="SUGRTRNSPORT"/>
</dbReference>
<keyword evidence="6 10" id="KW-1133">Transmembrane helix</keyword>
<evidence type="ECO:0000256" key="2">
    <source>
        <dbReference type="ARBA" id="ARBA00022448"/>
    </source>
</evidence>
<evidence type="ECO:0000256" key="9">
    <source>
        <dbReference type="SAM" id="MobiDB-lite"/>
    </source>
</evidence>
<keyword evidence="13" id="KW-1185">Reference proteome</keyword>
<dbReference type="SUPFAM" id="SSF103473">
    <property type="entry name" value="MFS general substrate transporter"/>
    <property type="match status" value="1"/>
</dbReference>
<evidence type="ECO:0000256" key="7">
    <source>
        <dbReference type="ARBA" id="ARBA00023136"/>
    </source>
</evidence>
<dbReference type="PANTHER" id="PTHR48021:SF46">
    <property type="entry name" value="MAJOR FACILITATOR SUPERFAMILY (MFS) PROFILE DOMAIN-CONTAINING PROTEIN"/>
    <property type="match status" value="1"/>
</dbReference>
<evidence type="ECO:0000256" key="3">
    <source>
        <dbReference type="ARBA" id="ARBA00022475"/>
    </source>
</evidence>
<keyword evidence="2" id="KW-0813">Transport</keyword>
<protein>
    <submittedName>
        <fullName evidence="12">Sugar transporter</fullName>
    </submittedName>
</protein>
<feature type="transmembrane region" description="Helical" evidence="10">
    <location>
        <begin position="405"/>
        <end position="427"/>
    </location>
</feature>
<evidence type="ECO:0000256" key="5">
    <source>
        <dbReference type="ARBA" id="ARBA00022692"/>
    </source>
</evidence>